<accession>A0A3R7F1Y6</accession>
<sequence>MGGQMSADEKLALRRDLKALQGTNVNEFFEHLPRDMLFVFRSTNLTRSLNKELGGNSRDMKLDLLLWRRPPSMSRNDGKRAPNHDLR</sequence>
<comment type="caution">
    <text evidence="1">The sequence shown here is derived from an EMBL/GenBank/DDBJ whole genome shotgun (WGS) entry which is preliminary data.</text>
</comment>
<dbReference type="AlphaFoldDB" id="A0A3R7F1Y6"/>
<dbReference type="Proteomes" id="UP000286510">
    <property type="component" value="Unassembled WGS sequence"/>
</dbReference>
<evidence type="ECO:0000313" key="1">
    <source>
        <dbReference type="EMBL" id="RHZ21818.1"/>
    </source>
</evidence>
<evidence type="ECO:0000313" key="2">
    <source>
        <dbReference type="Proteomes" id="UP000286510"/>
    </source>
</evidence>
<protein>
    <submittedName>
        <fullName evidence="1">Uncharacterized protein</fullName>
    </submittedName>
</protein>
<dbReference type="EMBL" id="QUTF01012741">
    <property type="protein sequence ID" value="RHZ21818.1"/>
    <property type="molecule type" value="Genomic_DNA"/>
</dbReference>
<name>A0A3R7F1Y6_APHAT</name>
<organism evidence="1 2">
    <name type="scientific">Aphanomyces astaci</name>
    <name type="common">Crayfish plague agent</name>
    <dbReference type="NCBI Taxonomy" id="112090"/>
    <lineage>
        <taxon>Eukaryota</taxon>
        <taxon>Sar</taxon>
        <taxon>Stramenopiles</taxon>
        <taxon>Oomycota</taxon>
        <taxon>Saprolegniomycetes</taxon>
        <taxon>Saprolegniales</taxon>
        <taxon>Verrucalvaceae</taxon>
        <taxon>Aphanomyces</taxon>
    </lineage>
</organism>
<gene>
    <name evidence="1" type="ORF">DYB26_011105</name>
</gene>
<proteinExistence type="predicted"/>
<reference evidence="1 2" key="1">
    <citation type="submission" date="2018-08" db="EMBL/GenBank/DDBJ databases">
        <title>Aphanomyces genome sequencing and annotation.</title>
        <authorList>
            <person name="Minardi D."/>
            <person name="Oidtmann B."/>
            <person name="Van Der Giezen M."/>
            <person name="Studholme D.J."/>
        </authorList>
    </citation>
    <scope>NUCLEOTIDE SEQUENCE [LARGE SCALE GENOMIC DNA]</scope>
    <source>
        <strain evidence="1 2">FDL457</strain>
    </source>
</reference>